<evidence type="ECO:0000259" key="7">
    <source>
        <dbReference type="Pfam" id="PF01321"/>
    </source>
</evidence>
<sequence length="363" mass="41068">MTRVNKLLDRLQEWNQESMFITSKANVYYISNHYTDPHERLIGIFIDKLGEPLLILPAMEKDTAIASGWQGDILSYADHENPWELFYHYLNKSKRIPNTIGIEHDHFTIERFEQIKAFFPETTTNDVKEHLANLRVIKDEKEYHLLKQAANLADLGVEIGIKAIEEGKTELEILATIEYELKKQGIREMSFATMVLTGNKTAIPHGTPGLDTIKPGDLVLFDLGVVFEGYCSDITRTVAYKQINDQQKDIYQTVLSAQKAAISHAKLQQPIGSLDQVARKHITDKGYGEYFTHRLGHGIGIDVHEFPSMTSTNSLPLLPGMSFTIEPGIYIPEIGGVRIEDQVLMTDGGIELLTKYPKELQIL</sequence>
<dbReference type="PROSITE" id="PS00491">
    <property type="entry name" value="PROLINE_PEPTIDASE"/>
    <property type="match status" value="1"/>
</dbReference>
<dbReference type="InterPro" id="IPR000994">
    <property type="entry name" value="Pept_M24"/>
</dbReference>
<evidence type="ECO:0000313" key="8">
    <source>
        <dbReference type="EMBL" id="MBM7572866.1"/>
    </source>
</evidence>
<dbReference type="InterPro" id="IPR000587">
    <property type="entry name" value="Creatinase_N"/>
</dbReference>
<keyword evidence="5" id="KW-0464">Manganese</keyword>
<feature type="domain" description="Creatinase N-terminal" evidence="7">
    <location>
        <begin position="3"/>
        <end position="137"/>
    </location>
</feature>
<reference evidence="8 9" key="1">
    <citation type="submission" date="2021-01" db="EMBL/GenBank/DDBJ databases">
        <title>Genomic Encyclopedia of Type Strains, Phase IV (KMG-IV): sequencing the most valuable type-strain genomes for metagenomic binning, comparative biology and taxonomic classification.</title>
        <authorList>
            <person name="Goeker M."/>
        </authorList>
    </citation>
    <scope>NUCLEOTIDE SEQUENCE [LARGE SCALE GENOMIC DNA]</scope>
    <source>
        <strain evidence="8 9">DSM 23711</strain>
    </source>
</reference>
<keyword evidence="8" id="KW-0224">Dipeptidase</keyword>
<keyword evidence="4 8" id="KW-0378">Hydrolase</keyword>
<dbReference type="Pfam" id="PF00557">
    <property type="entry name" value="Peptidase_M24"/>
    <property type="match status" value="1"/>
</dbReference>
<dbReference type="InterPro" id="IPR029149">
    <property type="entry name" value="Creatin/AminoP/Spt16_N"/>
</dbReference>
<keyword evidence="8" id="KW-0645">Protease</keyword>
<dbReference type="SUPFAM" id="SSF55920">
    <property type="entry name" value="Creatinase/aminopeptidase"/>
    <property type="match status" value="1"/>
</dbReference>
<dbReference type="InterPro" id="IPR036005">
    <property type="entry name" value="Creatinase/aminopeptidase-like"/>
</dbReference>
<dbReference type="PANTHER" id="PTHR46112:SF10">
    <property type="entry name" value="DIPEPTIDASE YKVY-RELATED"/>
    <property type="match status" value="1"/>
</dbReference>
<comment type="cofactor">
    <cofactor evidence="1">
        <name>Mn(2+)</name>
        <dbReference type="ChEBI" id="CHEBI:29035"/>
    </cofactor>
</comment>
<evidence type="ECO:0000259" key="6">
    <source>
        <dbReference type="Pfam" id="PF00557"/>
    </source>
</evidence>
<dbReference type="PRINTS" id="PR00599">
    <property type="entry name" value="MAPEPTIDASE"/>
</dbReference>
<evidence type="ECO:0000256" key="5">
    <source>
        <dbReference type="ARBA" id="ARBA00023211"/>
    </source>
</evidence>
<keyword evidence="3" id="KW-0479">Metal-binding</keyword>
<dbReference type="Gene3D" id="3.40.350.10">
    <property type="entry name" value="Creatinase/prolidase N-terminal domain"/>
    <property type="match status" value="1"/>
</dbReference>
<organism evidence="8 9">
    <name type="scientific">Aquibacillus albus</name>
    <dbReference type="NCBI Taxonomy" id="1168171"/>
    <lineage>
        <taxon>Bacteria</taxon>
        <taxon>Bacillati</taxon>
        <taxon>Bacillota</taxon>
        <taxon>Bacilli</taxon>
        <taxon>Bacillales</taxon>
        <taxon>Bacillaceae</taxon>
        <taxon>Aquibacillus</taxon>
    </lineage>
</organism>
<dbReference type="InterPro" id="IPR001714">
    <property type="entry name" value="Pept_M24_MAP"/>
</dbReference>
<dbReference type="EMBL" id="JAFBDR010000022">
    <property type="protein sequence ID" value="MBM7572866.1"/>
    <property type="molecule type" value="Genomic_DNA"/>
</dbReference>
<dbReference type="GO" id="GO:0102009">
    <property type="term" value="F:proline dipeptidase activity"/>
    <property type="evidence" value="ECO:0007669"/>
    <property type="project" value="UniProtKB-EC"/>
</dbReference>
<evidence type="ECO:0000256" key="3">
    <source>
        <dbReference type="ARBA" id="ARBA00022723"/>
    </source>
</evidence>
<evidence type="ECO:0000256" key="1">
    <source>
        <dbReference type="ARBA" id="ARBA00001936"/>
    </source>
</evidence>
<dbReference type="PANTHER" id="PTHR46112">
    <property type="entry name" value="AMINOPEPTIDASE"/>
    <property type="match status" value="1"/>
</dbReference>
<comment type="caution">
    <text evidence="8">The sequence shown here is derived from an EMBL/GenBank/DDBJ whole genome shotgun (WGS) entry which is preliminary data.</text>
</comment>
<dbReference type="InterPro" id="IPR050659">
    <property type="entry name" value="Peptidase_M24B"/>
</dbReference>
<gene>
    <name evidence="8" type="ORF">JOC48_003397</name>
</gene>
<feature type="domain" description="Peptidase M24" evidence="6">
    <location>
        <begin position="145"/>
        <end position="347"/>
    </location>
</feature>
<accession>A0ABS2N432</accession>
<dbReference type="SUPFAM" id="SSF53092">
    <property type="entry name" value="Creatinase/prolidase N-terminal domain"/>
    <property type="match status" value="1"/>
</dbReference>
<dbReference type="EC" id="3.4.13.9" evidence="8"/>
<keyword evidence="9" id="KW-1185">Reference proteome</keyword>
<evidence type="ECO:0000256" key="2">
    <source>
        <dbReference type="ARBA" id="ARBA00008766"/>
    </source>
</evidence>
<comment type="similarity">
    <text evidence="2">Belongs to the peptidase M24B family.</text>
</comment>
<evidence type="ECO:0000313" key="9">
    <source>
        <dbReference type="Proteomes" id="UP001296943"/>
    </source>
</evidence>
<dbReference type="InterPro" id="IPR001131">
    <property type="entry name" value="Peptidase_M24B_aminopep-P_CS"/>
</dbReference>
<dbReference type="Gene3D" id="3.90.230.10">
    <property type="entry name" value="Creatinase/methionine aminopeptidase superfamily"/>
    <property type="match status" value="1"/>
</dbReference>
<dbReference type="Pfam" id="PF01321">
    <property type="entry name" value="Creatinase_N"/>
    <property type="match status" value="1"/>
</dbReference>
<protein>
    <submittedName>
        <fullName evidence="8">Xaa-Pro dipeptidase</fullName>
        <ecNumber evidence="8">3.4.13.9</ecNumber>
    </submittedName>
</protein>
<proteinExistence type="inferred from homology"/>
<dbReference type="CDD" id="cd01092">
    <property type="entry name" value="APP-like"/>
    <property type="match status" value="1"/>
</dbReference>
<evidence type="ECO:0000256" key="4">
    <source>
        <dbReference type="ARBA" id="ARBA00022801"/>
    </source>
</evidence>
<dbReference type="Proteomes" id="UP001296943">
    <property type="component" value="Unassembled WGS sequence"/>
</dbReference>
<name>A0ABS2N432_9BACI</name>